<accession>A0A7G9S0W2</accession>
<gene>
    <name evidence="1" type="ORF">H9L01_03760</name>
</gene>
<dbReference type="EMBL" id="CP060715">
    <property type="protein sequence ID" value="QNN61487.1"/>
    <property type="molecule type" value="Genomic_DNA"/>
</dbReference>
<dbReference type="KEGG" id="eio:H9L01_03760"/>
<name>A0A7G9S0W2_9FIRM</name>
<sequence length="108" mass="12075">MSCCTRVFAASKTTEKIGSVTWNKQVYSVKARANWVYETGEYSSRGNHTVVQKPNNTLLNYYGISFTNEVKSKYAVTQYFQPATRNNLSGFTSYGSVIGIEMKSPGAY</sequence>
<dbReference type="Proteomes" id="UP000515928">
    <property type="component" value="Chromosome"/>
</dbReference>
<dbReference type="RefSeq" id="WP_187534687.1">
    <property type="nucleotide sequence ID" value="NZ_CP060715.1"/>
</dbReference>
<protein>
    <submittedName>
        <fullName evidence="1">Uncharacterized protein</fullName>
    </submittedName>
</protein>
<keyword evidence="2" id="KW-1185">Reference proteome</keyword>
<organism evidence="1 2">
    <name type="scientific">Erysipelothrix inopinata</name>
    <dbReference type="NCBI Taxonomy" id="225084"/>
    <lineage>
        <taxon>Bacteria</taxon>
        <taxon>Bacillati</taxon>
        <taxon>Bacillota</taxon>
        <taxon>Erysipelotrichia</taxon>
        <taxon>Erysipelotrichales</taxon>
        <taxon>Erysipelotrichaceae</taxon>
        <taxon>Erysipelothrix</taxon>
    </lineage>
</organism>
<evidence type="ECO:0000313" key="1">
    <source>
        <dbReference type="EMBL" id="QNN61487.1"/>
    </source>
</evidence>
<proteinExistence type="predicted"/>
<dbReference type="AlphaFoldDB" id="A0A7G9S0W2"/>
<reference evidence="1 2" key="1">
    <citation type="submission" date="2020-08" db="EMBL/GenBank/DDBJ databases">
        <title>Genome sequence of Erysipelothrix inopinata DSM 15511T.</title>
        <authorList>
            <person name="Hyun D.-W."/>
            <person name="Bae J.-W."/>
        </authorList>
    </citation>
    <scope>NUCLEOTIDE SEQUENCE [LARGE SCALE GENOMIC DNA]</scope>
    <source>
        <strain evidence="1 2">DSM 15511</strain>
    </source>
</reference>
<evidence type="ECO:0000313" key="2">
    <source>
        <dbReference type="Proteomes" id="UP000515928"/>
    </source>
</evidence>